<keyword evidence="1 6" id="KW-0853">WD repeat</keyword>
<evidence type="ECO:0000256" key="7">
    <source>
        <dbReference type="SAM" id="MobiDB-lite"/>
    </source>
</evidence>
<feature type="compositionally biased region" description="Pro residues" evidence="7">
    <location>
        <begin position="747"/>
        <end position="760"/>
    </location>
</feature>
<feature type="region of interest" description="Disordered" evidence="7">
    <location>
        <begin position="1284"/>
        <end position="1315"/>
    </location>
</feature>
<feature type="compositionally biased region" description="Basic and acidic residues" evidence="7">
    <location>
        <begin position="1021"/>
        <end position="1036"/>
    </location>
</feature>
<dbReference type="OrthoDB" id="60955at2759"/>
<feature type="region of interest" description="Disordered" evidence="7">
    <location>
        <begin position="1021"/>
        <end position="1056"/>
    </location>
</feature>
<evidence type="ECO:0000256" key="1">
    <source>
        <dbReference type="ARBA" id="ARBA00022574"/>
    </source>
</evidence>
<feature type="compositionally biased region" description="Low complexity" evidence="7">
    <location>
        <begin position="921"/>
        <end position="938"/>
    </location>
</feature>
<dbReference type="HOGENOM" id="CLU_007954_0_0_1"/>
<dbReference type="InterPro" id="IPR036322">
    <property type="entry name" value="WD40_repeat_dom_sf"/>
</dbReference>
<dbReference type="GO" id="GO:0016239">
    <property type="term" value="P:positive regulation of macroautophagy"/>
    <property type="evidence" value="ECO:0007669"/>
    <property type="project" value="TreeGrafter"/>
</dbReference>
<dbReference type="Pfam" id="PF00400">
    <property type="entry name" value="WD40"/>
    <property type="match status" value="2"/>
</dbReference>
<reference evidence="9" key="1">
    <citation type="journal article" date="2014" name="Proc. Natl. Acad. Sci. U.S.A.">
        <title>Extensive sampling of basidiomycete genomes demonstrates inadequacy of the white-rot/brown-rot paradigm for wood decay fungi.</title>
        <authorList>
            <person name="Riley R."/>
            <person name="Salamov A.A."/>
            <person name="Brown D.W."/>
            <person name="Nagy L.G."/>
            <person name="Floudas D."/>
            <person name="Held B.W."/>
            <person name="Levasseur A."/>
            <person name="Lombard V."/>
            <person name="Morin E."/>
            <person name="Otillar R."/>
            <person name="Lindquist E.A."/>
            <person name="Sun H."/>
            <person name="LaButti K.M."/>
            <person name="Schmutz J."/>
            <person name="Jabbour D."/>
            <person name="Luo H."/>
            <person name="Baker S.E."/>
            <person name="Pisabarro A.G."/>
            <person name="Walton J.D."/>
            <person name="Blanchette R.A."/>
            <person name="Henrissat B."/>
            <person name="Martin F."/>
            <person name="Cullen D."/>
            <person name="Hibbett D.S."/>
            <person name="Grigoriev I.V."/>
        </authorList>
    </citation>
    <scope>NUCLEOTIDE SEQUENCE [LARGE SCALE GENOMIC DNA]</scope>
    <source>
        <strain evidence="9">MUCL 33604</strain>
    </source>
</reference>
<dbReference type="Proteomes" id="UP000027265">
    <property type="component" value="Unassembled WGS sequence"/>
</dbReference>
<dbReference type="GO" id="GO:0008270">
    <property type="term" value="F:zinc ion binding"/>
    <property type="evidence" value="ECO:0007669"/>
    <property type="project" value="UniProtKB-KW"/>
</dbReference>
<dbReference type="InterPro" id="IPR037590">
    <property type="entry name" value="WDR24"/>
</dbReference>
<dbReference type="GO" id="GO:0005774">
    <property type="term" value="C:vacuolar membrane"/>
    <property type="evidence" value="ECO:0007669"/>
    <property type="project" value="TreeGrafter"/>
</dbReference>
<gene>
    <name evidence="8" type="ORF">JAAARDRAFT_210996</name>
</gene>
<keyword evidence="4" id="KW-0863">Zinc-finger</keyword>
<dbReference type="InterPro" id="IPR015943">
    <property type="entry name" value="WD40/YVTN_repeat-like_dom_sf"/>
</dbReference>
<evidence type="ECO:0000313" key="9">
    <source>
        <dbReference type="Proteomes" id="UP000027265"/>
    </source>
</evidence>
<keyword evidence="2" id="KW-0479">Metal-binding</keyword>
<feature type="compositionally biased region" description="Polar residues" evidence="7">
    <location>
        <begin position="787"/>
        <end position="803"/>
    </location>
</feature>
<organism evidence="8 9">
    <name type="scientific">Jaapia argillacea MUCL 33604</name>
    <dbReference type="NCBI Taxonomy" id="933084"/>
    <lineage>
        <taxon>Eukaryota</taxon>
        <taxon>Fungi</taxon>
        <taxon>Dikarya</taxon>
        <taxon>Basidiomycota</taxon>
        <taxon>Agaricomycotina</taxon>
        <taxon>Agaricomycetes</taxon>
        <taxon>Agaricomycetidae</taxon>
        <taxon>Jaapiales</taxon>
        <taxon>Jaapiaceae</taxon>
        <taxon>Jaapia</taxon>
    </lineage>
</organism>
<protein>
    <submittedName>
        <fullName evidence="8">Uncharacterized protein</fullName>
    </submittedName>
</protein>
<dbReference type="SUPFAM" id="SSF50978">
    <property type="entry name" value="WD40 repeat-like"/>
    <property type="match status" value="1"/>
</dbReference>
<evidence type="ECO:0000256" key="4">
    <source>
        <dbReference type="ARBA" id="ARBA00022771"/>
    </source>
</evidence>
<dbReference type="STRING" id="933084.A0A067PMF3"/>
<evidence type="ECO:0000256" key="6">
    <source>
        <dbReference type="PROSITE-ProRule" id="PRU00221"/>
    </source>
</evidence>
<keyword evidence="3" id="KW-0677">Repeat</keyword>
<dbReference type="PANTHER" id="PTHR46200">
    <property type="entry name" value="GATOR COMPLEX PROTEIN WDR24"/>
    <property type="match status" value="1"/>
</dbReference>
<feature type="compositionally biased region" description="Gly residues" evidence="7">
    <location>
        <begin position="852"/>
        <end position="861"/>
    </location>
</feature>
<dbReference type="EMBL" id="KL197747">
    <property type="protein sequence ID" value="KDQ51501.1"/>
    <property type="molecule type" value="Genomic_DNA"/>
</dbReference>
<accession>A0A067PMF3</accession>
<dbReference type="InterPro" id="IPR019775">
    <property type="entry name" value="WD40_repeat_CS"/>
</dbReference>
<dbReference type="GO" id="GO:1904263">
    <property type="term" value="P:positive regulation of TORC1 signaling"/>
    <property type="evidence" value="ECO:0007669"/>
    <property type="project" value="TreeGrafter"/>
</dbReference>
<dbReference type="PROSITE" id="PS00678">
    <property type="entry name" value="WD_REPEATS_1"/>
    <property type="match status" value="1"/>
</dbReference>
<evidence type="ECO:0000313" key="8">
    <source>
        <dbReference type="EMBL" id="KDQ51501.1"/>
    </source>
</evidence>
<feature type="compositionally biased region" description="Acidic residues" evidence="7">
    <location>
        <begin position="906"/>
        <end position="920"/>
    </location>
</feature>
<feature type="region of interest" description="Disordered" evidence="7">
    <location>
        <begin position="1"/>
        <end position="33"/>
    </location>
</feature>
<feature type="repeat" description="WD" evidence="6">
    <location>
        <begin position="342"/>
        <end position="364"/>
    </location>
</feature>
<sequence length="1344" mass="142839">MLSTTKPTPRRPSLQIPPSPTVTTSASSFPLPPPTKVGGLGLASLNSSLTNLASLNTVAGSGREGGASGGGNEVYMDARLLGFQGPVRTVRFPRATSGGVGAIAKSEDGTRCVVAGKESLRILRPTDPPSSPTEPQKPTSDHKSAVGRGGAKIEASRNMWTGSGLKVDSACTDVAWGRGVYANKLLTSARNGELIMWDLGKSSGSKYERKTKDHIRSIHKLSYSNIVPYYCVTGSADGDVRVWDLRTMSKSIMKIHHPTSVRSVILSPSSARPLEAVVGLDNGSIYRWDLTKGQRGQLDRLPVAHSAPILALDWCIPSVSALVAMGSGSGEGERLGEGEGWIVSGGLDRCVKVWDLSNTSLTSHIPNKPTYTLHTSYPVRKVLWRVGFECELAVVSNSCVDFGGADPSISGVGAAPDIQGKDPGLGLGLGLGLGGTGDGESMVEGRSASRVARGGGVDPVEVWDVRRGWVAKWRVGGSAVEGGVTDIAFGDSHAIWAHHSSGTFSQLDLRRSTKPIDAITRVALSWEASGGLGFVVEKKVKWEVPYDDIKPEKRQSVRARTKALGDGKYVPTTQSMGTYVSDVMMEDIEAFTRLARGYLFSGPDRRSICTRNADLAFEVGKEEAARTWLLMGSLLTDLMPDAPPTPPLSPLPDDNHGLPHSFSAPAAIPMLETSPPPGGFGKRASSSDPTIYTGNANGGGNGERLLARGKRSFERYGEDNYSGYTSSPRRGTPNSSASPSPHTQHTPLPPLSSPGTPRPTPSVFARRESGAGLFRPRSVSGLLRRPSVSTTHSSQSPTESSRNGAGGQSGHGSLRHVGEGALDDDDESGSESGGSEGEEGGFEFRFGDVRSGPGGGGGSGSGSNVYPNDGDDESSPVKPMVSPYLHPRIAPPNPSPLSRVAGPSSSEEEMEEDYEEDDEASPSPASSSDSGSDYGNDSPPRRSLRRHGSAPTSALSSRRGSKGSKGKGGKSRSRSSTLASLAAPPPSPVRMRASLAKQESYGSLRTVVAGDTSASIRERQVGYGKEGGKKPEKLRAIDTGGGGEYGSRKVSPAHRRQKSQALSELLLNPEENQMKKDNAGASFQERGRRNLRDGVGTRESKVRDLGWEALRETLEYFADEGDVQLCATLCLVAPVELQIPKRRILRFLESYLDILSRLRLHTCAAYIRKNALEEDVRNTTGIQTVVYTSCGRCRKPIVPVAPTEQQSSNPKGSFSYCPSCRSVSAKCSICHLPVKTLLFQCSVCSHGGHQECYRRYYMERPMVELPQTALLQPSEKRGRTISRASPFMGGVGQDDAAPSAGVDLPPENSDSTGLSTPHNAILGHPCAAGCGHFCWAVHEPLEVA</sequence>
<dbReference type="Gene3D" id="2.130.10.10">
    <property type="entry name" value="YVTN repeat-like/Quinoprotein amine dehydrogenase"/>
    <property type="match status" value="2"/>
</dbReference>
<feature type="repeat" description="WD" evidence="6">
    <location>
        <begin position="211"/>
        <end position="253"/>
    </location>
</feature>
<feature type="region of interest" description="Disordered" evidence="7">
    <location>
        <begin position="641"/>
        <end position="704"/>
    </location>
</feature>
<feature type="compositionally biased region" description="Polar residues" evidence="7">
    <location>
        <begin position="722"/>
        <end position="745"/>
    </location>
</feature>
<proteinExistence type="predicted"/>
<name>A0A067PMF3_9AGAM</name>
<evidence type="ECO:0000256" key="5">
    <source>
        <dbReference type="ARBA" id="ARBA00022833"/>
    </source>
</evidence>
<feature type="compositionally biased region" description="Pro residues" evidence="7">
    <location>
        <begin position="641"/>
        <end position="650"/>
    </location>
</feature>
<evidence type="ECO:0000256" key="2">
    <source>
        <dbReference type="ARBA" id="ARBA00022723"/>
    </source>
</evidence>
<keyword evidence="5" id="KW-0862">Zinc</keyword>
<feature type="compositionally biased region" description="Polar residues" evidence="7">
    <location>
        <begin position="684"/>
        <end position="695"/>
    </location>
</feature>
<dbReference type="SMART" id="SM00320">
    <property type="entry name" value="WD40"/>
    <property type="match status" value="5"/>
</dbReference>
<feature type="compositionally biased region" description="Basic residues" evidence="7">
    <location>
        <begin position="959"/>
        <end position="973"/>
    </location>
</feature>
<dbReference type="InterPro" id="IPR001680">
    <property type="entry name" value="WD40_rpt"/>
</dbReference>
<dbReference type="PROSITE" id="PS50082">
    <property type="entry name" value="WD_REPEATS_2"/>
    <property type="match status" value="2"/>
</dbReference>
<feature type="region of interest" description="Disordered" evidence="7">
    <location>
        <begin position="716"/>
        <end position="1000"/>
    </location>
</feature>
<dbReference type="GO" id="GO:0061700">
    <property type="term" value="C:GATOR2 complex"/>
    <property type="evidence" value="ECO:0007669"/>
    <property type="project" value="TreeGrafter"/>
</dbReference>
<keyword evidence="9" id="KW-1185">Reference proteome</keyword>
<evidence type="ECO:0000256" key="3">
    <source>
        <dbReference type="ARBA" id="ARBA00022737"/>
    </source>
</evidence>
<dbReference type="GO" id="GO:0005829">
    <property type="term" value="C:cytosol"/>
    <property type="evidence" value="ECO:0007669"/>
    <property type="project" value="TreeGrafter"/>
</dbReference>
<dbReference type="InParanoid" id="A0A067PMF3"/>
<dbReference type="PANTHER" id="PTHR46200:SF1">
    <property type="entry name" value="GATOR COMPLEX PROTEIN WDR24"/>
    <property type="match status" value="1"/>
</dbReference>
<dbReference type="PROSITE" id="PS50294">
    <property type="entry name" value="WD_REPEATS_REGION"/>
    <property type="match status" value="1"/>
</dbReference>
<feature type="region of interest" description="Disordered" evidence="7">
    <location>
        <begin position="120"/>
        <end position="153"/>
    </location>
</feature>